<dbReference type="PANTHER" id="PTHR43386">
    <property type="entry name" value="OLIGOPEPTIDE TRANSPORT SYSTEM PERMEASE PROTEIN APPC"/>
    <property type="match status" value="1"/>
</dbReference>
<reference evidence="10 11" key="1">
    <citation type="submission" date="2019-03" db="EMBL/GenBank/DDBJ databases">
        <title>Genomic Encyclopedia of Type Strains, Phase IV (KMG-IV): sequencing the most valuable type-strain genomes for metagenomic binning, comparative biology and taxonomic classification.</title>
        <authorList>
            <person name="Goeker M."/>
        </authorList>
    </citation>
    <scope>NUCLEOTIDE SEQUENCE [LARGE SCALE GENOMIC DNA]</scope>
    <source>
        <strain evidence="10 11">DSM 45934</strain>
    </source>
</reference>
<dbReference type="GO" id="GO:0055085">
    <property type="term" value="P:transmembrane transport"/>
    <property type="evidence" value="ECO:0007669"/>
    <property type="project" value="InterPro"/>
</dbReference>
<dbReference type="PANTHER" id="PTHR43386:SF1">
    <property type="entry name" value="D,D-DIPEPTIDE TRANSPORT SYSTEM PERMEASE PROTEIN DDPC-RELATED"/>
    <property type="match status" value="1"/>
</dbReference>
<keyword evidence="3" id="KW-1003">Cell membrane</keyword>
<keyword evidence="11" id="KW-1185">Reference proteome</keyword>
<dbReference type="SUPFAM" id="SSF161098">
    <property type="entry name" value="MetI-like"/>
    <property type="match status" value="1"/>
</dbReference>
<keyword evidence="4 7" id="KW-0812">Transmembrane</keyword>
<keyword evidence="6 7" id="KW-0472">Membrane</keyword>
<keyword evidence="5 7" id="KW-1133">Transmembrane helix</keyword>
<dbReference type="Gene3D" id="1.10.3720.10">
    <property type="entry name" value="MetI-like"/>
    <property type="match status" value="1"/>
</dbReference>
<feature type="transmembrane region" description="Helical" evidence="7">
    <location>
        <begin position="135"/>
        <end position="160"/>
    </location>
</feature>
<proteinExistence type="inferred from homology"/>
<dbReference type="PROSITE" id="PS50928">
    <property type="entry name" value="ABC_TM1"/>
    <property type="match status" value="1"/>
</dbReference>
<feature type="transmembrane region" description="Helical" evidence="7">
    <location>
        <begin position="88"/>
        <end position="114"/>
    </location>
</feature>
<evidence type="ECO:0000256" key="1">
    <source>
        <dbReference type="ARBA" id="ARBA00004651"/>
    </source>
</evidence>
<dbReference type="InterPro" id="IPR050366">
    <property type="entry name" value="BP-dependent_transpt_permease"/>
</dbReference>
<name>A0A4R2JNX4_9PSEU</name>
<evidence type="ECO:0000259" key="9">
    <source>
        <dbReference type="PROSITE" id="PS50928"/>
    </source>
</evidence>
<accession>A0A4R2JNX4</accession>
<feature type="transmembrane region" description="Helical" evidence="7">
    <location>
        <begin position="212"/>
        <end position="234"/>
    </location>
</feature>
<dbReference type="InterPro" id="IPR035906">
    <property type="entry name" value="MetI-like_sf"/>
</dbReference>
<dbReference type="Pfam" id="PF00528">
    <property type="entry name" value="BPD_transp_1"/>
    <property type="match status" value="1"/>
</dbReference>
<comment type="subcellular location">
    <subcellularLocation>
        <location evidence="1 7">Cell membrane</location>
        <topology evidence="1 7">Multi-pass membrane protein</topology>
    </subcellularLocation>
</comment>
<feature type="domain" description="ABC transmembrane type-1" evidence="9">
    <location>
        <begin position="86"/>
        <end position="275"/>
    </location>
</feature>
<dbReference type="Proteomes" id="UP000295680">
    <property type="component" value="Unassembled WGS sequence"/>
</dbReference>
<sequence length="345" mass="36682">MADRMSAAARPSTVDVRTWRVSRRLPPVSVVVLGLIALTCVFGPLFLGQDPTAADPTAAFGHSSAKHVLGTDELGRDLLTRLMYGGRLSLGVVAGSVLVAFLIGTLWGLVAAYRKGIVDQVLMRCADISMAIPQILFALICVAAFGASLVSLILITGLLLAPTTARMARAVVLQEMALDYYTAGIAFGAGRIRLLLREVLPNTTAALAGQAVINAASAMILEASLSFVGLGVQPPDMSWGVLLQQGYGFLYNDPGYVVGPAVCVLTTVLCLNLAADRLAGGRRARKAARACIEVPVRDSRAGCGPWRHRRSTRIQPGIGPLRRRRQEPPRSRLSSNGDFDTGPIR</sequence>
<dbReference type="CDD" id="cd06261">
    <property type="entry name" value="TM_PBP2"/>
    <property type="match status" value="1"/>
</dbReference>
<evidence type="ECO:0000313" key="10">
    <source>
        <dbReference type="EMBL" id="TCO55865.1"/>
    </source>
</evidence>
<dbReference type="RefSeq" id="WP_132122006.1">
    <property type="nucleotide sequence ID" value="NZ_SLWS01000007.1"/>
</dbReference>
<comment type="similarity">
    <text evidence="7">Belongs to the binding-protein-dependent transport system permease family.</text>
</comment>
<feature type="transmembrane region" description="Helical" evidence="7">
    <location>
        <begin position="27"/>
        <end position="47"/>
    </location>
</feature>
<evidence type="ECO:0000256" key="7">
    <source>
        <dbReference type="RuleBase" id="RU363032"/>
    </source>
</evidence>
<feature type="region of interest" description="Disordered" evidence="8">
    <location>
        <begin position="303"/>
        <end position="345"/>
    </location>
</feature>
<evidence type="ECO:0000256" key="8">
    <source>
        <dbReference type="SAM" id="MobiDB-lite"/>
    </source>
</evidence>
<protein>
    <submittedName>
        <fullName evidence="10">Peptide/nickel transport system permease protein</fullName>
    </submittedName>
</protein>
<evidence type="ECO:0000256" key="3">
    <source>
        <dbReference type="ARBA" id="ARBA00022475"/>
    </source>
</evidence>
<gene>
    <name evidence="10" type="ORF">EV192_107288</name>
</gene>
<feature type="transmembrane region" description="Helical" evidence="7">
    <location>
        <begin position="254"/>
        <end position="275"/>
    </location>
</feature>
<dbReference type="EMBL" id="SLWS01000007">
    <property type="protein sequence ID" value="TCO55865.1"/>
    <property type="molecule type" value="Genomic_DNA"/>
</dbReference>
<evidence type="ECO:0000256" key="2">
    <source>
        <dbReference type="ARBA" id="ARBA00022448"/>
    </source>
</evidence>
<evidence type="ECO:0000256" key="4">
    <source>
        <dbReference type="ARBA" id="ARBA00022692"/>
    </source>
</evidence>
<evidence type="ECO:0000313" key="11">
    <source>
        <dbReference type="Proteomes" id="UP000295680"/>
    </source>
</evidence>
<dbReference type="GO" id="GO:0005886">
    <property type="term" value="C:plasma membrane"/>
    <property type="evidence" value="ECO:0007669"/>
    <property type="project" value="UniProtKB-SubCell"/>
</dbReference>
<keyword evidence="2 7" id="KW-0813">Transport</keyword>
<organism evidence="10 11">
    <name type="scientific">Actinocrispum wychmicini</name>
    <dbReference type="NCBI Taxonomy" id="1213861"/>
    <lineage>
        <taxon>Bacteria</taxon>
        <taxon>Bacillati</taxon>
        <taxon>Actinomycetota</taxon>
        <taxon>Actinomycetes</taxon>
        <taxon>Pseudonocardiales</taxon>
        <taxon>Pseudonocardiaceae</taxon>
        <taxon>Actinocrispum</taxon>
    </lineage>
</organism>
<dbReference type="AlphaFoldDB" id="A0A4R2JNX4"/>
<evidence type="ECO:0000256" key="6">
    <source>
        <dbReference type="ARBA" id="ARBA00023136"/>
    </source>
</evidence>
<dbReference type="OrthoDB" id="9812701at2"/>
<dbReference type="InterPro" id="IPR000515">
    <property type="entry name" value="MetI-like"/>
</dbReference>
<comment type="caution">
    <text evidence="10">The sequence shown here is derived from an EMBL/GenBank/DDBJ whole genome shotgun (WGS) entry which is preliminary data.</text>
</comment>
<evidence type="ECO:0000256" key="5">
    <source>
        <dbReference type="ARBA" id="ARBA00022989"/>
    </source>
</evidence>